<dbReference type="SUPFAM" id="SSF53067">
    <property type="entry name" value="Actin-like ATPase domain"/>
    <property type="match status" value="2"/>
</dbReference>
<dbReference type="InterPro" id="IPR018484">
    <property type="entry name" value="FGGY_N"/>
</dbReference>
<evidence type="ECO:0000256" key="4">
    <source>
        <dbReference type="ARBA" id="ARBA00022777"/>
    </source>
</evidence>
<keyword evidence="4 10" id="KW-0418">Kinase</keyword>
<sequence>MKHYLAFDLGASSGRAILGSIDQGKVTLKELHRFENGGIAINGGLFWNFLGLFNELKIGLKKAVDSGVELAGIAVDTWGVDYALIDKNGFFAGMPRHYRDSRTDDVMPWAFAKISRDDIYRQTGIQFMSLNSVFQLAASVRDGDCSLGIAEKLLFMPNALTYLFCGDATAEYSIATTSQFYNPTTRDWAWPIIDALGVKRSLFPAITPACTRVGTLLPALQEELKCGPIPVILVGSHDTASAVAAVPATGDKSWAYLSSGTWSLLGIELDQPLISDKGLQANYTNEGGVGGKIRFLKNIMGLWLIQECRTEWKRRGLKYTFDELDAMASDAAPFRSFIDPNDQRFIAPGDMPARIAEYCVATGQPKPETPGQILRTALESLAMRYRQSLEEIEAISGKPIELLHLVGGGCKNIILNQFTANAIQRPLLTGPVEATALGNIIGQAIATGDIASLQQGRDIIRASTDAVSYQPQDKDAWNGAYQRFLKVTKA</sequence>
<dbReference type="AlphaFoldDB" id="A0AAE3VEI7"/>
<evidence type="ECO:0000256" key="6">
    <source>
        <dbReference type="ARBA" id="ARBA00023157"/>
    </source>
</evidence>
<feature type="domain" description="Carbohydrate kinase FGGY C-terminal" evidence="9">
    <location>
        <begin position="255"/>
        <end position="446"/>
    </location>
</feature>
<accession>A0AAE3VEI7</accession>
<dbReference type="PANTHER" id="PTHR10196:SF93">
    <property type="entry name" value="L-RHAMNULOKINASE"/>
    <property type="match status" value="1"/>
</dbReference>
<dbReference type="Proteomes" id="UP001238163">
    <property type="component" value="Unassembled WGS sequence"/>
</dbReference>
<evidence type="ECO:0000256" key="7">
    <source>
        <dbReference type="ARBA" id="ARBA00023308"/>
    </source>
</evidence>
<evidence type="ECO:0000259" key="8">
    <source>
        <dbReference type="Pfam" id="PF00370"/>
    </source>
</evidence>
<protein>
    <submittedName>
        <fullName evidence="10">Sugar (Pentulose or hexulose) kinase</fullName>
    </submittedName>
</protein>
<dbReference type="GO" id="GO:0005524">
    <property type="term" value="F:ATP binding"/>
    <property type="evidence" value="ECO:0007669"/>
    <property type="project" value="UniProtKB-KW"/>
</dbReference>
<name>A0AAE3VEI7_9BACT</name>
<keyword evidence="3" id="KW-0547">Nucleotide-binding</keyword>
<dbReference type="InterPro" id="IPR043129">
    <property type="entry name" value="ATPase_NBD"/>
</dbReference>
<dbReference type="InterPro" id="IPR013449">
    <property type="entry name" value="Rhamnulokinase"/>
</dbReference>
<dbReference type="GO" id="GO:0006071">
    <property type="term" value="P:glycerol metabolic process"/>
    <property type="evidence" value="ECO:0007669"/>
    <property type="project" value="TreeGrafter"/>
</dbReference>
<evidence type="ECO:0000256" key="5">
    <source>
        <dbReference type="ARBA" id="ARBA00022840"/>
    </source>
</evidence>
<dbReference type="Pfam" id="PF00370">
    <property type="entry name" value="FGGY_N"/>
    <property type="match status" value="1"/>
</dbReference>
<feature type="domain" description="Carbohydrate kinase FGGY N-terminal" evidence="8">
    <location>
        <begin position="4"/>
        <end position="243"/>
    </location>
</feature>
<comment type="similarity">
    <text evidence="1">Belongs to the FGGY kinase family.</text>
</comment>
<dbReference type="PANTHER" id="PTHR10196">
    <property type="entry name" value="SUGAR KINASE"/>
    <property type="match status" value="1"/>
</dbReference>
<dbReference type="InterPro" id="IPR018485">
    <property type="entry name" value="FGGY_C"/>
</dbReference>
<evidence type="ECO:0000256" key="1">
    <source>
        <dbReference type="ARBA" id="ARBA00009156"/>
    </source>
</evidence>
<dbReference type="GO" id="GO:0019301">
    <property type="term" value="P:rhamnose catabolic process"/>
    <property type="evidence" value="ECO:0007669"/>
    <property type="project" value="InterPro"/>
</dbReference>
<dbReference type="CDD" id="cd07771">
    <property type="entry name" value="ASKHA_NBD_FGGY_RhaB-like"/>
    <property type="match status" value="1"/>
</dbReference>
<keyword evidence="6" id="KW-1015">Disulfide bond</keyword>
<evidence type="ECO:0000259" key="9">
    <source>
        <dbReference type="Pfam" id="PF02782"/>
    </source>
</evidence>
<keyword evidence="7" id="KW-0684">Rhamnose metabolism</keyword>
<proteinExistence type="inferred from homology"/>
<evidence type="ECO:0000313" key="10">
    <source>
        <dbReference type="EMBL" id="MDQ0289025.1"/>
    </source>
</evidence>
<keyword evidence="2" id="KW-0808">Transferase</keyword>
<dbReference type="GO" id="GO:0004370">
    <property type="term" value="F:glycerol kinase activity"/>
    <property type="evidence" value="ECO:0007669"/>
    <property type="project" value="TreeGrafter"/>
</dbReference>
<evidence type="ECO:0000256" key="2">
    <source>
        <dbReference type="ARBA" id="ARBA00022679"/>
    </source>
</evidence>
<dbReference type="GO" id="GO:0005829">
    <property type="term" value="C:cytosol"/>
    <property type="evidence" value="ECO:0007669"/>
    <property type="project" value="TreeGrafter"/>
</dbReference>
<comment type="caution">
    <text evidence="10">The sequence shown here is derived from an EMBL/GenBank/DDBJ whole genome shotgun (WGS) entry which is preliminary data.</text>
</comment>
<organism evidence="10 11">
    <name type="scientific">Oligosphaera ethanolica</name>
    <dbReference type="NCBI Taxonomy" id="760260"/>
    <lineage>
        <taxon>Bacteria</taxon>
        <taxon>Pseudomonadati</taxon>
        <taxon>Lentisphaerota</taxon>
        <taxon>Oligosphaeria</taxon>
        <taxon>Oligosphaerales</taxon>
        <taxon>Oligosphaeraceae</taxon>
        <taxon>Oligosphaera</taxon>
    </lineage>
</organism>
<evidence type="ECO:0000256" key="3">
    <source>
        <dbReference type="ARBA" id="ARBA00022741"/>
    </source>
</evidence>
<gene>
    <name evidence="10" type="ORF">J3R75_001132</name>
</gene>
<reference evidence="10" key="1">
    <citation type="submission" date="2023-07" db="EMBL/GenBank/DDBJ databases">
        <title>Genomic Encyclopedia of Type Strains, Phase IV (KMG-IV): sequencing the most valuable type-strain genomes for metagenomic binning, comparative biology and taxonomic classification.</title>
        <authorList>
            <person name="Goeker M."/>
        </authorList>
    </citation>
    <scope>NUCLEOTIDE SEQUENCE</scope>
    <source>
        <strain evidence="10">DSM 24202</strain>
    </source>
</reference>
<dbReference type="GO" id="GO:0008993">
    <property type="term" value="F:rhamnulokinase activity"/>
    <property type="evidence" value="ECO:0007669"/>
    <property type="project" value="InterPro"/>
</dbReference>
<evidence type="ECO:0000313" key="11">
    <source>
        <dbReference type="Proteomes" id="UP001238163"/>
    </source>
</evidence>
<dbReference type="EMBL" id="JAUSVL010000001">
    <property type="protein sequence ID" value="MDQ0289025.1"/>
    <property type="molecule type" value="Genomic_DNA"/>
</dbReference>
<dbReference type="Pfam" id="PF02782">
    <property type="entry name" value="FGGY_C"/>
    <property type="match status" value="1"/>
</dbReference>
<dbReference type="RefSeq" id="WP_307260366.1">
    <property type="nucleotide sequence ID" value="NZ_JAUSVL010000001.1"/>
</dbReference>
<keyword evidence="5" id="KW-0067">ATP-binding</keyword>
<dbReference type="Gene3D" id="3.30.420.40">
    <property type="match status" value="2"/>
</dbReference>
<keyword evidence="11" id="KW-1185">Reference proteome</keyword>